<dbReference type="Proteomes" id="UP000267029">
    <property type="component" value="Unassembled WGS sequence"/>
</dbReference>
<reference evidence="3" key="2">
    <citation type="submission" date="2019-11" db="UniProtKB">
        <authorList>
            <consortium name="WormBaseParasite"/>
        </authorList>
    </citation>
    <scope>IDENTIFICATION</scope>
</reference>
<proteinExistence type="predicted"/>
<evidence type="ECO:0000313" key="1">
    <source>
        <dbReference type="EMBL" id="VDD83119.1"/>
    </source>
</evidence>
<dbReference type="WBParaSite" id="MCU_007890-RA">
    <property type="protein sequence ID" value="MCU_007890-RA"/>
    <property type="gene ID" value="MCU_007890"/>
</dbReference>
<accession>A0A0R3UMX9</accession>
<reference evidence="1 2" key="1">
    <citation type="submission" date="2018-10" db="EMBL/GenBank/DDBJ databases">
        <authorList>
            <consortium name="Pathogen Informatics"/>
        </authorList>
    </citation>
    <scope>NUCLEOTIDE SEQUENCE [LARGE SCALE GENOMIC DNA]</scope>
</reference>
<keyword evidence="2" id="KW-1185">Reference proteome</keyword>
<organism evidence="1 2">
    <name type="scientific">Mesocestoides corti</name>
    <name type="common">Flatworm</name>
    <dbReference type="NCBI Taxonomy" id="53468"/>
    <lineage>
        <taxon>Eukaryota</taxon>
        <taxon>Metazoa</taxon>
        <taxon>Spiralia</taxon>
        <taxon>Lophotrochozoa</taxon>
        <taxon>Platyhelminthes</taxon>
        <taxon>Cestoda</taxon>
        <taxon>Eucestoda</taxon>
        <taxon>Cyclophyllidea</taxon>
        <taxon>Mesocestoididae</taxon>
        <taxon>Mesocestoides</taxon>
    </lineage>
</organism>
<evidence type="ECO:0000313" key="2">
    <source>
        <dbReference type="Proteomes" id="UP000267029"/>
    </source>
</evidence>
<protein>
    <submittedName>
        <fullName evidence="1 3">Uncharacterized protein</fullName>
    </submittedName>
</protein>
<dbReference type="AlphaFoldDB" id="A0A0R3UMX9"/>
<evidence type="ECO:0000313" key="3">
    <source>
        <dbReference type="WBParaSite" id="MCU_007890-RA"/>
    </source>
</evidence>
<name>A0A0R3UMX9_MESCO</name>
<dbReference type="EMBL" id="UXSR01005644">
    <property type="protein sequence ID" value="VDD83119.1"/>
    <property type="molecule type" value="Genomic_DNA"/>
</dbReference>
<sequence>MATTIMIDLPREHPANGVYIQKPRSKVMSKHIPGECHPNPTTTTSIHSGKLVVRRATNHGVMPATRPTSISEELCNLRVCLTKYRGAAVSFFTSALVTGSFMLKISHRGIKEKEVEEEREEMDLEEKEDVVEKKDEYNAFTDRKLILDSVGTKHL</sequence>
<gene>
    <name evidence="1" type="ORF">MCOS_LOCUS9122</name>
</gene>